<sequence length="101" mass="11920">PHVRHSLHCINYLLKAIYIKWYSTILTEIKETVPSFFMHPNHCIEILRETIQCNMDMTPVPHVWIEQKAMYIANTMLPHTCRDFEALMRWQDSKTSGGSVM</sequence>
<feature type="non-terminal residue" evidence="3">
    <location>
        <position position="1"/>
    </location>
</feature>
<dbReference type="InterPro" id="IPR021765">
    <property type="entry name" value="UstYa-like"/>
</dbReference>
<dbReference type="OrthoDB" id="3687641at2759"/>
<evidence type="ECO:0000256" key="2">
    <source>
        <dbReference type="ARBA" id="ARBA00035112"/>
    </source>
</evidence>
<evidence type="ECO:0000313" key="3">
    <source>
        <dbReference type="EMBL" id="KAF2719689.1"/>
    </source>
</evidence>
<dbReference type="PANTHER" id="PTHR33365">
    <property type="entry name" value="YALI0B05434P"/>
    <property type="match status" value="1"/>
</dbReference>
<dbReference type="AlphaFoldDB" id="A0A9P4Q7P4"/>
<gene>
    <name evidence="3" type="ORF">K431DRAFT_228046</name>
</gene>
<comment type="caution">
    <text evidence="3">The sequence shown here is derived from an EMBL/GenBank/DDBJ whole genome shotgun (WGS) entry which is preliminary data.</text>
</comment>
<dbReference type="PANTHER" id="PTHR33365:SF4">
    <property type="entry name" value="CYCLOCHLOROTINE BIOSYNTHESIS PROTEIN O"/>
    <property type="match status" value="1"/>
</dbReference>
<dbReference type="Pfam" id="PF11807">
    <property type="entry name" value="UstYa"/>
    <property type="match status" value="1"/>
</dbReference>
<dbReference type="Proteomes" id="UP000799441">
    <property type="component" value="Unassembled WGS sequence"/>
</dbReference>
<evidence type="ECO:0000313" key="4">
    <source>
        <dbReference type="Proteomes" id="UP000799441"/>
    </source>
</evidence>
<dbReference type="EMBL" id="MU003808">
    <property type="protein sequence ID" value="KAF2719689.1"/>
    <property type="molecule type" value="Genomic_DNA"/>
</dbReference>
<comment type="similarity">
    <text evidence="2">Belongs to the ustYa family.</text>
</comment>
<keyword evidence="4" id="KW-1185">Reference proteome</keyword>
<proteinExistence type="inferred from homology"/>
<protein>
    <submittedName>
        <fullName evidence="3">Uncharacterized protein</fullName>
    </submittedName>
</protein>
<dbReference type="GO" id="GO:0043386">
    <property type="term" value="P:mycotoxin biosynthetic process"/>
    <property type="evidence" value="ECO:0007669"/>
    <property type="project" value="InterPro"/>
</dbReference>
<organism evidence="3 4">
    <name type="scientific">Polychaeton citri CBS 116435</name>
    <dbReference type="NCBI Taxonomy" id="1314669"/>
    <lineage>
        <taxon>Eukaryota</taxon>
        <taxon>Fungi</taxon>
        <taxon>Dikarya</taxon>
        <taxon>Ascomycota</taxon>
        <taxon>Pezizomycotina</taxon>
        <taxon>Dothideomycetes</taxon>
        <taxon>Dothideomycetidae</taxon>
        <taxon>Capnodiales</taxon>
        <taxon>Capnodiaceae</taxon>
        <taxon>Polychaeton</taxon>
    </lineage>
</organism>
<comment type="pathway">
    <text evidence="1">Mycotoxin biosynthesis.</text>
</comment>
<name>A0A9P4Q7P4_9PEZI</name>
<accession>A0A9P4Q7P4</accession>
<evidence type="ECO:0000256" key="1">
    <source>
        <dbReference type="ARBA" id="ARBA00004685"/>
    </source>
</evidence>
<reference evidence="3" key="1">
    <citation type="journal article" date="2020" name="Stud. Mycol.">
        <title>101 Dothideomycetes genomes: a test case for predicting lifestyles and emergence of pathogens.</title>
        <authorList>
            <person name="Haridas S."/>
            <person name="Albert R."/>
            <person name="Binder M."/>
            <person name="Bloem J."/>
            <person name="Labutti K."/>
            <person name="Salamov A."/>
            <person name="Andreopoulos B."/>
            <person name="Baker S."/>
            <person name="Barry K."/>
            <person name="Bills G."/>
            <person name="Bluhm B."/>
            <person name="Cannon C."/>
            <person name="Castanera R."/>
            <person name="Culley D."/>
            <person name="Daum C."/>
            <person name="Ezra D."/>
            <person name="Gonzalez J."/>
            <person name="Henrissat B."/>
            <person name="Kuo A."/>
            <person name="Liang C."/>
            <person name="Lipzen A."/>
            <person name="Lutzoni F."/>
            <person name="Magnuson J."/>
            <person name="Mondo S."/>
            <person name="Nolan M."/>
            <person name="Ohm R."/>
            <person name="Pangilinan J."/>
            <person name="Park H.-J."/>
            <person name="Ramirez L."/>
            <person name="Alfaro M."/>
            <person name="Sun H."/>
            <person name="Tritt A."/>
            <person name="Yoshinaga Y."/>
            <person name="Zwiers L.-H."/>
            <person name="Turgeon B."/>
            <person name="Goodwin S."/>
            <person name="Spatafora J."/>
            <person name="Crous P."/>
            <person name="Grigoriev I."/>
        </authorList>
    </citation>
    <scope>NUCLEOTIDE SEQUENCE</scope>
    <source>
        <strain evidence="3">CBS 116435</strain>
    </source>
</reference>